<gene>
    <name evidence="1" type="ORF">D9619_003642</name>
</gene>
<sequence length="98" mass="10828">MFVVLCFESVQLEEAKLVVELIGPVSFIPHRHLFASSKAPFSEIMDPQTGSSSSPWCSSSFLHGSLDNINKKFLSLSLTTPASNVRVESPPILFKILY</sequence>
<name>A0A8H5AWV2_9AGAR</name>
<evidence type="ECO:0000313" key="2">
    <source>
        <dbReference type="Proteomes" id="UP000567179"/>
    </source>
</evidence>
<keyword evidence="2" id="KW-1185">Reference proteome</keyword>
<comment type="caution">
    <text evidence="1">The sequence shown here is derived from an EMBL/GenBank/DDBJ whole genome shotgun (WGS) entry which is preliminary data.</text>
</comment>
<protein>
    <submittedName>
        <fullName evidence="1">Uncharacterized protein</fullName>
    </submittedName>
</protein>
<organism evidence="1 2">
    <name type="scientific">Psilocybe cf. subviscida</name>
    <dbReference type="NCBI Taxonomy" id="2480587"/>
    <lineage>
        <taxon>Eukaryota</taxon>
        <taxon>Fungi</taxon>
        <taxon>Dikarya</taxon>
        <taxon>Basidiomycota</taxon>
        <taxon>Agaricomycotina</taxon>
        <taxon>Agaricomycetes</taxon>
        <taxon>Agaricomycetidae</taxon>
        <taxon>Agaricales</taxon>
        <taxon>Agaricineae</taxon>
        <taxon>Strophariaceae</taxon>
        <taxon>Psilocybe</taxon>
    </lineage>
</organism>
<evidence type="ECO:0000313" key="1">
    <source>
        <dbReference type="EMBL" id="KAF5312038.1"/>
    </source>
</evidence>
<reference evidence="1 2" key="1">
    <citation type="journal article" date="2020" name="ISME J.">
        <title>Uncovering the hidden diversity of litter-decomposition mechanisms in mushroom-forming fungi.</title>
        <authorList>
            <person name="Floudas D."/>
            <person name="Bentzer J."/>
            <person name="Ahren D."/>
            <person name="Johansson T."/>
            <person name="Persson P."/>
            <person name="Tunlid A."/>
        </authorList>
    </citation>
    <scope>NUCLEOTIDE SEQUENCE [LARGE SCALE GENOMIC DNA]</scope>
    <source>
        <strain evidence="1 2">CBS 101986</strain>
    </source>
</reference>
<dbReference type="Proteomes" id="UP000567179">
    <property type="component" value="Unassembled WGS sequence"/>
</dbReference>
<dbReference type="EMBL" id="JAACJJ010000056">
    <property type="protein sequence ID" value="KAF5312038.1"/>
    <property type="molecule type" value="Genomic_DNA"/>
</dbReference>
<proteinExistence type="predicted"/>
<accession>A0A8H5AWV2</accession>
<dbReference type="AlphaFoldDB" id="A0A8H5AWV2"/>